<dbReference type="PANTHER" id="PTHR12526">
    <property type="entry name" value="GLYCOSYLTRANSFERASE"/>
    <property type="match status" value="1"/>
</dbReference>
<keyword evidence="1" id="KW-0328">Glycosyltransferase</keyword>
<protein>
    <submittedName>
        <fullName evidence="1">Glycosyltransferase</fullName>
        <ecNumber evidence="1">2.4.-.-</ecNumber>
    </submittedName>
</protein>
<organism evidence="1">
    <name type="scientific">Actinomyces timonensis</name>
    <dbReference type="NCBI Taxonomy" id="1288391"/>
    <lineage>
        <taxon>Bacteria</taxon>
        <taxon>Bacillati</taxon>
        <taxon>Actinomycetota</taxon>
        <taxon>Actinomycetes</taxon>
        <taxon>Actinomycetales</taxon>
        <taxon>Actinomycetaceae</taxon>
        <taxon>Actinomyces</taxon>
    </lineage>
</organism>
<proteinExistence type="predicted"/>
<reference evidence="1" key="1">
    <citation type="submission" date="2024-05" db="EMBL/GenBank/DDBJ databases">
        <title>Draft genome assemblies of 36 bacteria isolated from hibernating arctic ground squirrels.</title>
        <authorList>
            <person name="McKee H."/>
            <person name="Mullen L."/>
            <person name="Drown D.M."/>
            <person name="Duddleston K.N."/>
        </authorList>
    </citation>
    <scope>NUCLEOTIDE SEQUENCE</scope>
    <source>
        <strain evidence="1">AR004</strain>
    </source>
</reference>
<evidence type="ECO:0000313" key="1">
    <source>
        <dbReference type="EMBL" id="XCP82817.1"/>
    </source>
</evidence>
<dbReference type="GO" id="GO:0016757">
    <property type="term" value="F:glycosyltransferase activity"/>
    <property type="evidence" value="ECO:0007669"/>
    <property type="project" value="UniProtKB-KW"/>
</dbReference>
<dbReference type="PANTHER" id="PTHR12526:SF636">
    <property type="entry name" value="BLL3647 PROTEIN"/>
    <property type="match status" value="1"/>
</dbReference>
<dbReference type="EC" id="2.4.-.-" evidence="1"/>
<accession>A0AAU8N2T5</accession>
<gene>
    <name evidence="1" type="ORF">ABXS69_02650</name>
</gene>
<name>A0AAU8N2T5_9ACTO</name>
<dbReference type="Pfam" id="PF13692">
    <property type="entry name" value="Glyco_trans_1_4"/>
    <property type="match status" value="1"/>
</dbReference>
<dbReference type="Gene3D" id="3.40.50.2000">
    <property type="entry name" value="Glycogen Phosphorylase B"/>
    <property type="match status" value="1"/>
</dbReference>
<keyword evidence="1" id="KW-0808">Transferase</keyword>
<dbReference type="EMBL" id="CP159989">
    <property type="protein sequence ID" value="XCP82817.1"/>
    <property type="molecule type" value="Genomic_DNA"/>
</dbReference>
<dbReference type="SUPFAM" id="SSF53756">
    <property type="entry name" value="UDP-Glycosyltransferase/glycogen phosphorylase"/>
    <property type="match status" value="1"/>
</dbReference>
<dbReference type="AlphaFoldDB" id="A0AAU8N2T5"/>
<dbReference type="RefSeq" id="WP_366181052.1">
    <property type="nucleotide sequence ID" value="NZ_CP159989.1"/>
</dbReference>
<sequence length="427" mass="46143">MSQSPVPLVVLTDQYPFDTGEEFFEQEIHYLSERFERIWVVPMRVTIGAVKTRRLPPGATVVLLPLPPPGAWKRRAGRHAARLALGPGRVEWGGARRSAVRAIREFHYAVDVLDRFDALRRTRAYREELAGRPLVAYGYWLHHAAGVAQMLRARHGAPVAAVSRAHAYDVNEAHAPQRHVPGRRRLVGGLDEIYPISRYAESFLAPYARERGTARIAIRHLGVPPIGGDGGRQDPLHVVSLSHLAPYKNVDRLADAVGAIALSGRPVRWTHLGESDAARRDALRAYAAERAPGARIDLPGYVPNARARELLAGEGYTVLANTSRREGVPVSIMEAMAAGLPVVATDVGGTAEIVRDGVNGRLVSAGATGEEIASAILSVADAAPHDYEALGAGARRTWEDGFNAPVQYASMAERLRSLADGLQGGGA</sequence>